<proteinExistence type="predicted"/>
<dbReference type="AlphaFoldDB" id="A0A1V3J7S7"/>
<dbReference type="EMBL" id="MLHN01000007">
    <property type="protein sequence ID" value="OOF51207.1"/>
    <property type="molecule type" value="Genomic_DNA"/>
</dbReference>
<evidence type="ECO:0000313" key="2">
    <source>
        <dbReference type="Proteomes" id="UP000188481"/>
    </source>
</evidence>
<name>A0A1V3J7S7_9PAST</name>
<sequence length="59" mass="7101">MARNFLKKFTDSYIQSIKPTDKEQLFADRDNLYLFAPHKQKMRKKIFWGLSLFLLNFGT</sequence>
<keyword evidence="2" id="KW-1185">Reference proteome</keyword>
<dbReference type="Proteomes" id="UP000188481">
    <property type="component" value="Unassembled WGS sequence"/>
</dbReference>
<reference evidence="1 2" key="1">
    <citation type="submission" date="2016-10" db="EMBL/GenBank/DDBJ databases">
        <title>Rodentibacter gen. nov. and new species.</title>
        <authorList>
            <person name="Christensen H."/>
        </authorList>
    </citation>
    <scope>NUCLEOTIDE SEQUENCE [LARGE SCALE GENOMIC DNA]</scope>
    <source>
        <strain evidence="2">ppn416</strain>
    </source>
</reference>
<protein>
    <submittedName>
        <fullName evidence="1">Uncharacterized protein</fullName>
    </submittedName>
</protein>
<organism evidence="1 2">
    <name type="scientific">Rodentibacter genomosp. 1</name>
    <dbReference type="NCBI Taxonomy" id="1908264"/>
    <lineage>
        <taxon>Bacteria</taxon>
        <taxon>Pseudomonadati</taxon>
        <taxon>Pseudomonadota</taxon>
        <taxon>Gammaproteobacteria</taxon>
        <taxon>Pasteurellales</taxon>
        <taxon>Pasteurellaceae</taxon>
        <taxon>Rodentibacter</taxon>
    </lineage>
</organism>
<comment type="caution">
    <text evidence="1">The sequence shown here is derived from an EMBL/GenBank/DDBJ whole genome shotgun (WGS) entry which is preliminary data.</text>
</comment>
<evidence type="ECO:0000313" key="1">
    <source>
        <dbReference type="EMBL" id="OOF51207.1"/>
    </source>
</evidence>
<accession>A0A1V3J7S7</accession>
<gene>
    <name evidence="1" type="ORF">BKK54_03710</name>
</gene>